<proteinExistence type="predicted"/>
<accession>A0A4S4DII6</accession>
<dbReference type="GO" id="GO:0016592">
    <property type="term" value="C:mediator complex"/>
    <property type="evidence" value="ECO:0007669"/>
    <property type="project" value="InterPro"/>
</dbReference>
<comment type="caution">
    <text evidence="2">The sequence shown here is derived from an EMBL/GenBank/DDBJ whole genome shotgun (WGS) entry which is preliminary data.</text>
</comment>
<dbReference type="PANTHER" id="PTHR36406:SF2">
    <property type="entry name" value="MEDIATOR OF RNA POLYMERASE II TRANSCRIPTION SUBUNIT 30"/>
    <property type="match status" value="1"/>
</dbReference>
<dbReference type="EMBL" id="SDRB02011233">
    <property type="protein sequence ID" value="THG02224.1"/>
    <property type="molecule type" value="Genomic_DNA"/>
</dbReference>
<reference evidence="2 3" key="1">
    <citation type="journal article" date="2018" name="Proc. Natl. Acad. Sci. U.S.A.">
        <title>Draft genome sequence of Camellia sinensis var. sinensis provides insights into the evolution of the tea genome and tea quality.</title>
        <authorList>
            <person name="Wei C."/>
            <person name="Yang H."/>
            <person name="Wang S."/>
            <person name="Zhao J."/>
            <person name="Liu C."/>
            <person name="Gao L."/>
            <person name="Xia E."/>
            <person name="Lu Y."/>
            <person name="Tai Y."/>
            <person name="She G."/>
            <person name="Sun J."/>
            <person name="Cao H."/>
            <person name="Tong W."/>
            <person name="Gao Q."/>
            <person name="Li Y."/>
            <person name="Deng W."/>
            <person name="Jiang X."/>
            <person name="Wang W."/>
            <person name="Chen Q."/>
            <person name="Zhang S."/>
            <person name="Li H."/>
            <person name="Wu J."/>
            <person name="Wang P."/>
            <person name="Li P."/>
            <person name="Shi C."/>
            <person name="Zheng F."/>
            <person name="Jian J."/>
            <person name="Huang B."/>
            <person name="Shan D."/>
            <person name="Shi M."/>
            <person name="Fang C."/>
            <person name="Yue Y."/>
            <person name="Li F."/>
            <person name="Li D."/>
            <person name="Wei S."/>
            <person name="Han B."/>
            <person name="Jiang C."/>
            <person name="Yin Y."/>
            <person name="Xia T."/>
            <person name="Zhang Z."/>
            <person name="Bennetzen J.L."/>
            <person name="Zhao S."/>
            <person name="Wan X."/>
        </authorList>
    </citation>
    <scope>NUCLEOTIDE SEQUENCE [LARGE SCALE GENOMIC DNA]</scope>
    <source>
        <strain evidence="3">cv. Shuchazao</strain>
        <tissue evidence="2">Leaf</tissue>
    </source>
</reference>
<dbReference type="AlphaFoldDB" id="A0A4S4DII6"/>
<dbReference type="PANTHER" id="PTHR36406">
    <property type="entry name" value="MEDIATOR OF RNA POLYMERASE II TRANSCRIPTION SUBUNIT 30"/>
    <property type="match status" value="1"/>
</dbReference>
<feature type="compositionally biased region" description="Polar residues" evidence="1">
    <location>
        <begin position="57"/>
        <end position="76"/>
    </location>
</feature>
<dbReference type="Proteomes" id="UP000306102">
    <property type="component" value="Unassembled WGS sequence"/>
</dbReference>
<dbReference type="STRING" id="542762.A0A4S4DII6"/>
<evidence type="ECO:0000256" key="1">
    <source>
        <dbReference type="SAM" id="MobiDB-lite"/>
    </source>
</evidence>
<evidence type="ECO:0000313" key="2">
    <source>
        <dbReference type="EMBL" id="THG02224.1"/>
    </source>
</evidence>
<protein>
    <submittedName>
        <fullName evidence="2">Uncharacterized protein</fullName>
    </submittedName>
</protein>
<name>A0A4S4DII6_CAMSN</name>
<gene>
    <name evidence="2" type="ORF">TEA_004569</name>
</gene>
<feature type="region of interest" description="Disordered" evidence="1">
    <location>
        <begin position="49"/>
        <end position="79"/>
    </location>
</feature>
<dbReference type="InterPro" id="IPR034568">
    <property type="entry name" value="MED30"/>
</dbReference>
<organism evidence="2 3">
    <name type="scientific">Camellia sinensis var. sinensis</name>
    <name type="common">China tea</name>
    <dbReference type="NCBI Taxonomy" id="542762"/>
    <lineage>
        <taxon>Eukaryota</taxon>
        <taxon>Viridiplantae</taxon>
        <taxon>Streptophyta</taxon>
        <taxon>Embryophyta</taxon>
        <taxon>Tracheophyta</taxon>
        <taxon>Spermatophyta</taxon>
        <taxon>Magnoliopsida</taxon>
        <taxon>eudicotyledons</taxon>
        <taxon>Gunneridae</taxon>
        <taxon>Pentapetalae</taxon>
        <taxon>asterids</taxon>
        <taxon>Ericales</taxon>
        <taxon>Theaceae</taxon>
        <taxon>Camellia</taxon>
    </lineage>
</organism>
<sequence length="252" mass="27445">MEEKSAISFAKNTQELAMKGQKHLEETIESAFQILSSMNDELCNPTLWSTSPSSSSINNGHHLSTSHASNGDSASDSAHHFEMGGAGALDEARLRFKSSVASLRFILAAIPNSHKAKAYDTGSTTSSSASSADQAKIGKLDGLELANKNKYLKLLIDQLRDLITDVSTWQKNSNFSSKIFESSNDVLEPFHTFGDFAGEADWLMVSIRFGIYTTPVKMVGEEEVYQQGTSNGGDERTEIQDPPLILEAIQGF</sequence>
<evidence type="ECO:0000313" key="3">
    <source>
        <dbReference type="Proteomes" id="UP000306102"/>
    </source>
</evidence>
<keyword evidence="3" id="KW-1185">Reference proteome</keyword>